<gene>
    <name evidence="1" type="ORF">DERYTH_LOCUS5075</name>
</gene>
<evidence type="ECO:0000313" key="1">
    <source>
        <dbReference type="EMBL" id="CAG8546869.1"/>
    </source>
</evidence>
<dbReference type="Proteomes" id="UP000789405">
    <property type="component" value="Unassembled WGS sequence"/>
</dbReference>
<protein>
    <submittedName>
        <fullName evidence="1">6085_t:CDS:1</fullName>
    </submittedName>
</protein>
<reference evidence="1" key="1">
    <citation type="submission" date="2021-06" db="EMBL/GenBank/DDBJ databases">
        <authorList>
            <person name="Kallberg Y."/>
            <person name="Tangrot J."/>
            <person name="Rosling A."/>
        </authorList>
    </citation>
    <scope>NUCLEOTIDE SEQUENCE</scope>
    <source>
        <strain evidence="1">MA453B</strain>
    </source>
</reference>
<proteinExistence type="predicted"/>
<sequence>MEINKPLLCQIEEMMDLCNELKDMDKLKSEYVRMFENSYFENKNLAQYIKNEVKELKPTFTDTPIIKIDN</sequence>
<organism evidence="1 2">
    <name type="scientific">Dentiscutata erythropus</name>
    <dbReference type="NCBI Taxonomy" id="1348616"/>
    <lineage>
        <taxon>Eukaryota</taxon>
        <taxon>Fungi</taxon>
        <taxon>Fungi incertae sedis</taxon>
        <taxon>Mucoromycota</taxon>
        <taxon>Glomeromycotina</taxon>
        <taxon>Glomeromycetes</taxon>
        <taxon>Diversisporales</taxon>
        <taxon>Gigasporaceae</taxon>
        <taxon>Dentiscutata</taxon>
    </lineage>
</organism>
<dbReference type="EMBL" id="CAJVPY010002054">
    <property type="protein sequence ID" value="CAG8546869.1"/>
    <property type="molecule type" value="Genomic_DNA"/>
</dbReference>
<accession>A0A9N9FMK9</accession>
<evidence type="ECO:0000313" key="2">
    <source>
        <dbReference type="Proteomes" id="UP000789405"/>
    </source>
</evidence>
<name>A0A9N9FMK9_9GLOM</name>
<keyword evidence="2" id="KW-1185">Reference proteome</keyword>
<dbReference type="AlphaFoldDB" id="A0A9N9FMK9"/>
<comment type="caution">
    <text evidence="1">The sequence shown here is derived from an EMBL/GenBank/DDBJ whole genome shotgun (WGS) entry which is preliminary data.</text>
</comment>